<accession>A0A0A9FVQ5</accession>
<organism evidence="2">
    <name type="scientific">Arundo donax</name>
    <name type="common">Giant reed</name>
    <name type="synonym">Donax arundinaceus</name>
    <dbReference type="NCBI Taxonomy" id="35708"/>
    <lineage>
        <taxon>Eukaryota</taxon>
        <taxon>Viridiplantae</taxon>
        <taxon>Streptophyta</taxon>
        <taxon>Embryophyta</taxon>
        <taxon>Tracheophyta</taxon>
        <taxon>Spermatophyta</taxon>
        <taxon>Magnoliopsida</taxon>
        <taxon>Liliopsida</taxon>
        <taxon>Poales</taxon>
        <taxon>Poaceae</taxon>
        <taxon>PACMAD clade</taxon>
        <taxon>Arundinoideae</taxon>
        <taxon>Arundineae</taxon>
        <taxon>Arundo</taxon>
    </lineage>
</organism>
<keyword evidence="1" id="KW-0472">Membrane</keyword>
<name>A0A0A9FVQ5_ARUDO</name>
<keyword evidence="1" id="KW-1133">Transmembrane helix</keyword>
<protein>
    <submittedName>
        <fullName evidence="2">Uncharacterized protein</fullName>
    </submittedName>
</protein>
<feature type="transmembrane region" description="Helical" evidence="1">
    <location>
        <begin position="12"/>
        <end position="33"/>
    </location>
</feature>
<sequence>MLSKSYLTRWHILFFYYRLLACKGFMWLANSFVGKSLLQ</sequence>
<reference evidence="2" key="2">
    <citation type="journal article" date="2015" name="Data Brief">
        <title>Shoot transcriptome of the giant reed, Arundo donax.</title>
        <authorList>
            <person name="Barrero R.A."/>
            <person name="Guerrero F.D."/>
            <person name="Moolhuijzen P."/>
            <person name="Goolsby J.A."/>
            <person name="Tidwell J."/>
            <person name="Bellgard S.E."/>
            <person name="Bellgard M.I."/>
        </authorList>
    </citation>
    <scope>NUCLEOTIDE SEQUENCE</scope>
    <source>
        <tissue evidence="2">Shoot tissue taken approximately 20 cm above the soil surface</tissue>
    </source>
</reference>
<dbReference type="AlphaFoldDB" id="A0A0A9FVQ5"/>
<evidence type="ECO:0000256" key="1">
    <source>
        <dbReference type="SAM" id="Phobius"/>
    </source>
</evidence>
<evidence type="ECO:0000313" key="2">
    <source>
        <dbReference type="EMBL" id="JAE16347.1"/>
    </source>
</evidence>
<proteinExistence type="predicted"/>
<keyword evidence="1" id="KW-0812">Transmembrane</keyword>
<dbReference type="EMBL" id="GBRH01181549">
    <property type="protein sequence ID" value="JAE16347.1"/>
    <property type="molecule type" value="Transcribed_RNA"/>
</dbReference>
<reference evidence="2" key="1">
    <citation type="submission" date="2014-09" db="EMBL/GenBank/DDBJ databases">
        <authorList>
            <person name="Magalhaes I.L.F."/>
            <person name="Oliveira U."/>
            <person name="Santos F.R."/>
            <person name="Vidigal T.H.D.A."/>
            <person name="Brescovit A.D."/>
            <person name="Santos A.J."/>
        </authorList>
    </citation>
    <scope>NUCLEOTIDE SEQUENCE</scope>
    <source>
        <tissue evidence="2">Shoot tissue taken approximately 20 cm above the soil surface</tissue>
    </source>
</reference>